<feature type="transmembrane region" description="Helical" evidence="3">
    <location>
        <begin position="12"/>
        <end position="29"/>
    </location>
</feature>
<feature type="transmembrane region" description="Helical" evidence="3">
    <location>
        <begin position="60"/>
        <end position="78"/>
    </location>
</feature>
<dbReference type="PIRSF" id="PIRSF016661">
    <property type="entry name" value="BioY"/>
    <property type="match status" value="1"/>
</dbReference>
<dbReference type="Pfam" id="PF02632">
    <property type="entry name" value="BioY"/>
    <property type="match status" value="1"/>
</dbReference>
<dbReference type="PANTHER" id="PTHR34295:SF1">
    <property type="entry name" value="BIOTIN TRANSPORTER BIOY"/>
    <property type="match status" value="1"/>
</dbReference>
<keyword evidence="2" id="KW-1003">Cell membrane</keyword>
<comment type="subcellular location">
    <subcellularLocation>
        <location evidence="2">Cell membrane</location>
        <topology evidence="2">Multi-pass membrane protein</topology>
    </subcellularLocation>
</comment>
<name>A0ABT2RJE1_9FIRM</name>
<evidence type="ECO:0000313" key="5">
    <source>
        <dbReference type="Proteomes" id="UP001652431"/>
    </source>
</evidence>
<keyword evidence="3" id="KW-1133">Transmembrane helix</keyword>
<evidence type="ECO:0000256" key="3">
    <source>
        <dbReference type="SAM" id="Phobius"/>
    </source>
</evidence>
<comment type="similarity">
    <text evidence="1 2">Belongs to the BioY family.</text>
</comment>
<keyword evidence="5" id="KW-1185">Reference proteome</keyword>
<dbReference type="Proteomes" id="UP001652431">
    <property type="component" value="Unassembled WGS sequence"/>
</dbReference>
<protein>
    <recommendedName>
        <fullName evidence="2">Biotin transporter</fullName>
    </recommendedName>
</protein>
<keyword evidence="3" id="KW-0812">Transmembrane</keyword>
<feature type="transmembrane region" description="Helical" evidence="3">
    <location>
        <begin position="145"/>
        <end position="169"/>
    </location>
</feature>
<dbReference type="Gene3D" id="1.10.1760.20">
    <property type="match status" value="1"/>
</dbReference>
<feature type="transmembrane region" description="Helical" evidence="3">
    <location>
        <begin position="84"/>
        <end position="104"/>
    </location>
</feature>
<evidence type="ECO:0000256" key="1">
    <source>
        <dbReference type="ARBA" id="ARBA00010692"/>
    </source>
</evidence>
<reference evidence="4 5" key="1">
    <citation type="journal article" date="2021" name="ISME Commun">
        <title>Automated analysis of genomic sequences facilitates high-throughput and comprehensive description of bacteria.</title>
        <authorList>
            <person name="Hitch T.C.A."/>
        </authorList>
    </citation>
    <scope>NUCLEOTIDE SEQUENCE [LARGE SCALE GENOMIC DNA]</scope>
    <source>
        <strain evidence="4 5">Sanger_03</strain>
    </source>
</reference>
<keyword evidence="2 3" id="KW-0472">Membrane</keyword>
<proteinExistence type="inferred from homology"/>
<accession>A0ABT2RJE1</accession>
<feature type="transmembrane region" description="Helical" evidence="3">
    <location>
        <begin position="35"/>
        <end position="53"/>
    </location>
</feature>
<evidence type="ECO:0000256" key="2">
    <source>
        <dbReference type="PIRNR" id="PIRNR016661"/>
    </source>
</evidence>
<comment type="caution">
    <text evidence="4">The sequence shown here is derived from an EMBL/GenBank/DDBJ whole genome shotgun (WGS) entry which is preliminary data.</text>
</comment>
<dbReference type="RefSeq" id="WP_158368002.1">
    <property type="nucleotide sequence ID" value="NZ_JAOQJU010000002.1"/>
</dbReference>
<keyword evidence="2" id="KW-0813">Transport</keyword>
<gene>
    <name evidence="4" type="ORF">OCV99_02945</name>
</gene>
<organism evidence="4 5">
    <name type="scientific">Dorea acetigenes</name>
    <dbReference type="NCBI Taxonomy" id="2981787"/>
    <lineage>
        <taxon>Bacteria</taxon>
        <taxon>Bacillati</taxon>
        <taxon>Bacillota</taxon>
        <taxon>Clostridia</taxon>
        <taxon>Lachnospirales</taxon>
        <taxon>Lachnospiraceae</taxon>
        <taxon>Dorea</taxon>
    </lineage>
</organism>
<dbReference type="PANTHER" id="PTHR34295">
    <property type="entry name" value="BIOTIN TRANSPORTER BIOY"/>
    <property type="match status" value="1"/>
</dbReference>
<sequence>MQKSKISIQDICSIAIMTALIAVMAQISIPMPLGVPMTMQTFAITLAGIVLGSKRGALSAIVYLLLGAVGVPVFAGFSGGAQNLIGPTGGFLISFPIMAFLIGLGVELKKKKGMFLLFLILGTVSNYVVGVAMFCIVTQSPVITGITACVLPFIPTAIIKAAVASVLGLQIQRRLGAALQWT</sequence>
<dbReference type="EMBL" id="JAOQJU010000002">
    <property type="protein sequence ID" value="MCU6685522.1"/>
    <property type="molecule type" value="Genomic_DNA"/>
</dbReference>
<feature type="transmembrane region" description="Helical" evidence="3">
    <location>
        <begin position="116"/>
        <end position="139"/>
    </location>
</feature>
<dbReference type="InterPro" id="IPR003784">
    <property type="entry name" value="BioY"/>
</dbReference>
<evidence type="ECO:0000313" key="4">
    <source>
        <dbReference type="EMBL" id="MCU6685522.1"/>
    </source>
</evidence>